<gene>
    <name evidence="16" type="ORF">O3G_MSEX004717</name>
</gene>
<dbReference type="Pfam" id="PF08385">
    <property type="entry name" value="DHC_N1"/>
    <property type="match status" value="1"/>
</dbReference>
<keyword evidence="10" id="KW-0969">Cilium</keyword>
<comment type="similarity">
    <text evidence="2">Belongs to the dynein heavy chain family.</text>
</comment>
<keyword evidence="12" id="KW-0206">Cytoskeleton</keyword>
<dbReference type="EMBL" id="JH668340">
    <property type="protein sequence ID" value="KAG6447051.1"/>
    <property type="molecule type" value="Genomic_DNA"/>
</dbReference>
<dbReference type="FunFam" id="3.20.180.20:FF:000001">
    <property type="entry name" value="Dynein axonemal heavy chain 5"/>
    <property type="match status" value="1"/>
</dbReference>
<evidence type="ECO:0000256" key="10">
    <source>
        <dbReference type="ARBA" id="ARBA00023069"/>
    </source>
</evidence>
<keyword evidence="5" id="KW-0677">Repeat</keyword>
<name>A0A922CI72_MANSE</name>
<evidence type="ECO:0008006" key="18">
    <source>
        <dbReference type="Google" id="ProtNLM"/>
    </source>
</evidence>
<keyword evidence="7" id="KW-0067">ATP-binding</keyword>
<evidence type="ECO:0000313" key="16">
    <source>
        <dbReference type="EMBL" id="KAG6447051.1"/>
    </source>
</evidence>
<comment type="subcellular location">
    <subcellularLocation>
        <location evidence="1">Cytoplasm</location>
        <location evidence="1">Cytoskeleton</location>
        <location evidence="1">Cilium axoneme</location>
    </subcellularLocation>
</comment>
<proteinExistence type="inferred from homology"/>
<keyword evidence="6" id="KW-0547">Nucleotide-binding</keyword>
<dbReference type="InterPro" id="IPR013594">
    <property type="entry name" value="Dynein_heavy_tail"/>
</dbReference>
<protein>
    <recommendedName>
        <fullName evidence="18">Dynein beta chain, ciliary</fullName>
    </recommendedName>
</protein>
<dbReference type="FunFam" id="1.20.140.100:FF:000001">
    <property type="entry name" value="dynein heavy chain 17, axonemal"/>
    <property type="match status" value="1"/>
</dbReference>
<dbReference type="GO" id="GO:0007018">
    <property type="term" value="P:microtubule-based movement"/>
    <property type="evidence" value="ECO:0007669"/>
    <property type="project" value="InterPro"/>
</dbReference>
<evidence type="ECO:0000259" key="15">
    <source>
        <dbReference type="Pfam" id="PF08393"/>
    </source>
</evidence>
<dbReference type="GO" id="GO:0045505">
    <property type="term" value="F:dynein intermediate chain binding"/>
    <property type="evidence" value="ECO:0007669"/>
    <property type="project" value="InterPro"/>
</dbReference>
<sequence>MDQPGPSSSNQDPRFEFIGSYAVKSLKLKPEKWMRVLSIEEHRSTLKDFVDKPFPILLVVTLTHAAQLIPVISFPCYLKNKAVYFVKKKPDVIPKENCCEMVVFGDLAPRLIDELAALVDEVFVPLLSNPLNHEGWPLVVSQDILKQIHNLKSTVYEVKGKVNGQTVLPMPVGVELVHEAEKELLKGKEVDLYLKSAIEGVVIKWAQQINDVMMEDSGAAFDNGQNPLPTVELAFWKSRLSNLNYIYDQLRTERVRCMAVILEKTTSAYYPCFSRLFKNIVSALAEAREIDLYLRPLEKHFQALEDTDFTESQPLFRPLFHVICMVWRDSKYYCSSSKLMVLLKQICNLLIYQAKKCLDPTTLFHSDIDEATQRIQVTIDIIKKFRSTFEYFKDNLPKYFVDRRVVPWTFHPNFVFERMNKFMQRLNTIQWFFKTVLEFQKLEKIEIGGMKGRILGGQIREISAEFEGYFHAFASKSYDVLDPDDETFNEDFKEFQENIIDLDLKLSTVLVESFDNCSTLESIFKLIEIVGSVLDRPLIRNEFTAKYVEIIVMLEREIVTCEELFNEQTHRLEKYGVMEIDTFFPPIAGGLLFMNTLATRISKPIASFRNLPHPIKGTDEAKKIFIRHEELMEKINEFKKKYFNNWAINIPKIIEEKTNNMILARHGSDLVLNFNPALLDILKEVDHLRNNPDVANTLPKESLDIFDIRETYRQYRINLGITIDWYNQIRKNSQKVEFDLVVDEIKAIDQRIEMAQNQLNWNSKDLWNYLQDLHTLVGSLYQRMSKIQDNLKEMKLVMKEWSVQPLFERKEGKKDTLLNLEDRAEKRSKRYSDIQNTAQRINELLQENMELFNMQNNQDSAIWLNYVAFVDNLMEEALFKSIACSLGYITEHMNPKNKLAPLLEAQLELLDPDMVFAPSLDPNDEKGFMALIKSLIDDILKMSTLIERIDPMKNETYEEQIVRNDDIAEMKEEILSGIEKVIEDANDFCKTFENYSYLWLEERDAIMEIFLTYGRILSVDEVDRIGTEEKDTVGPTPCPPKMEAFREQIDHYENLFMDIEDMEAYKVFNSWFQVDIRPFRQALLNTVRKWGNMYKEHLVNNVTSSLSDLGNFIREADEGLLQPVPEGDYDALVTVMGYLMNVKERAITTDDMFQPLTETIELLKFYDMDIPEEVNVLLQELPEQWQTTKKLALTVKQQVAPLQAAEVSGIRKKIATFDAHVTYYREVFKRYEFFKYECDDPYDVMSRVDFEMLYLEDEMKSIQESGSLFEVNVPEFKLLKQCRKELRMLKQLWDYVYIVRTSIEDWKTTPWRKIDVENMDIECKKFAKEIRLLDKEMRSWDTYINLEATVKNMLTSLRAVGELQNPAIRERHWDQLMRTTKVRIVMDANTTLADLLALNLHECEEEVKNIVDKAVKEMSMEKVLKDLNTTWSAMEFEQEVHTRTGCVLLRASEELIETLEENQVQLQNLITSKFIAHFLEEVSSWQQKLSIADQVITFWFEVQRTWTHLESIFMSSEDIRKQLPDDSARFDRIDAEFKILSKDMSKTPNVVKGTNKDGLVEKLDSLQKDLIICEKALAEYLETKRLAFPRFYFVSSADLLDILSNGNQADLVIRHLTKLFDSIAKLKFIETDKPNEKTASGMIAKDGELVPFHGTCDCTGAVEIWLNRLQDIMRSTIRHYFGEAIVTYEEKPREQWLFDFMAQVSLCGSQIWWTTEMNMAFGRLEEGYDNALKDYYKKQLSQLSTLISLLIGELSKQDRQKIMTICTIDVHSRDVVSKMIQGKVEAGSAFQWQSQLRHRFREK</sequence>
<evidence type="ECO:0000256" key="6">
    <source>
        <dbReference type="ARBA" id="ARBA00022741"/>
    </source>
</evidence>
<evidence type="ECO:0000256" key="2">
    <source>
        <dbReference type="ARBA" id="ARBA00008887"/>
    </source>
</evidence>
<evidence type="ECO:0000256" key="12">
    <source>
        <dbReference type="ARBA" id="ARBA00023212"/>
    </source>
</evidence>
<feature type="domain" description="Dynein heavy chain tail" evidence="14">
    <location>
        <begin position="196"/>
        <end position="769"/>
    </location>
</feature>
<evidence type="ECO:0000256" key="8">
    <source>
        <dbReference type="ARBA" id="ARBA00023017"/>
    </source>
</evidence>
<evidence type="ECO:0000256" key="5">
    <source>
        <dbReference type="ARBA" id="ARBA00022737"/>
    </source>
</evidence>
<dbReference type="GO" id="GO:0005874">
    <property type="term" value="C:microtubule"/>
    <property type="evidence" value="ECO:0007669"/>
    <property type="project" value="UniProtKB-KW"/>
</dbReference>
<dbReference type="Pfam" id="PF08393">
    <property type="entry name" value="DHC_N2"/>
    <property type="match status" value="1"/>
</dbReference>
<evidence type="ECO:0000256" key="9">
    <source>
        <dbReference type="ARBA" id="ARBA00023054"/>
    </source>
</evidence>
<dbReference type="InterPro" id="IPR013602">
    <property type="entry name" value="Dynein_heavy_linker"/>
</dbReference>
<evidence type="ECO:0000256" key="7">
    <source>
        <dbReference type="ARBA" id="ARBA00022840"/>
    </source>
</evidence>
<keyword evidence="3" id="KW-0963">Cytoplasm</keyword>
<keyword evidence="13" id="KW-0966">Cell projection</keyword>
<organism evidence="16 17">
    <name type="scientific">Manduca sexta</name>
    <name type="common">Tobacco hawkmoth</name>
    <name type="synonym">Tobacco hornworm</name>
    <dbReference type="NCBI Taxonomy" id="7130"/>
    <lineage>
        <taxon>Eukaryota</taxon>
        <taxon>Metazoa</taxon>
        <taxon>Ecdysozoa</taxon>
        <taxon>Arthropoda</taxon>
        <taxon>Hexapoda</taxon>
        <taxon>Insecta</taxon>
        <taxon>Pterygota</taxon>
        <taxon>Neoptera</taxon>
        <taxon>Endopterygota</taxon>
        <taxon>Lepidoptera</taxon>
        <taxon>Glossata</taxon>
        <taxon>Ditrysia</taxon>
        <taxon>Bombycoidea</taxon>
        <taxon>Sphingidae</taxon>
        <taxon>Sphinginae</taxon>
        <taxon>Sphingini</taxon>
        <taxon>Manduca</taxon>
    </lineage>
</organism>
<dbReference type="PANTHER" id="PTHR46532:SF11">
    <property type="entry name" value="DYNEIN AXONEMAL HEAVY CHAIN 12"/>
    <property type="match status" value="1"/>
</dbReference>
<evidence type="ECO:0000256" key="11">
    <source>
        <dbReference type="ARBA" id="ARBA00023175"/>
    </source>
</evidence>
<evidence type="ECO:0000256" key="3">
    <source>
        <dbReference type="ARBA" id="ARBA00022490"/>
    </source>
</evidence>
<dbReference type="FunFam" id="1.10.287.2620:FF:000004">
    <property type="entry name" value="Dynein axonemal heavy chain 17"/>
    <property type="match status" value="1"/>
</dbReference>
<feature type="domain" description="Dynein heavy chain linker" evidence="15">
    <location>
        <begin position="1279"/>
        <end position="1683"/>
    </location>
</feature>
<dbReference type="Proteomes" id="UP000791440">
    <property type="component" value="Unassembled WGS sequence"/>
</dbReference>
<dbReference type="PANTHER" id="PTHR46532">
    <property type="entry name" value="MALE FERTILITY FACTOR KL5"/>
    <property type="match status" value="1"/>
</dbReference>
<keyword evidence="11" id="KW-0505">Motor protein</keyword>
<evidence type="ECO:0000256" key="4">
    <source>
        <dbReference type="ARBA" id="ARBA00022701"/>
    </source>
</evidence>
<accession>A0A922CI72</accession>
<comment type="caution">
    <text evidence="16">The sequence shown here is derived from an EMBL/GenBank/DDBJ whole genome shotgun (WGS) entry which is preliminary data.</text>
</comment>
<keyword evidence="9" id="KW-0175">Coiled coil</keyword>
<dbReference type="GO" id="GO:0005858">
    <property type="term" value="C:axonemal dynein complex"/>
    <property type="evidence" value="ECO:0007669"/>
    <property type="project" value="TreeGrafter"/>
</dbReference>
<keyword evidence="17" id="KW-1185">Reference proteome</keyword>
<dbReference type="InterPro" id="IPR026983">
    <property type="entry name" value="DHC"/>
</dbReference>
<evidence type="ECO:0000259" key="14">
    <source>
        <dbReference type="Pfam" id="PF08385"/>
    </source>
</evidence>
<reference evidence="16" key="1">
    <citation type="journal article" date="2016" name="Insect Biochem. Mol. Biol.">
        <title>Multifaceted biological insights from a draft genome sequence of the tobacco hornworm moth, Manduca sexta.</title>
        <authorList>
            <person name="Kanost M.R."/>
            <person name="Arrese E.L."/>
            <person name="Cao X."/>
            <person name="Chen Y.R."/>
            <person name="Chellapilla S."/>
            <person name="Goldsmith M.R."/>
            <person name="Grosse-Wilde E."/>
            <person name="Heckel D.G."/>
            <person name="Herndon N."/>
            <person name="Jiang H."/>
            <person name="Papanicolaou A."/>
            <person name="Qu J."/>
            <person name="Soulages J.L."/>
            <person name="Vogel H."/>
            <person name="Walters J."/>
            <person name="Waterhouse R.M."/>
            <person name="Ahn S.J."/>
            <person name="Almeida F.C."/>
            <person name="An C."/>
            <person name="Aqrawi P."/>
            <person name="Bretschneider A."/>
            <person name="Bryant W.B."/>
            <person name="Bucks S."/>
            <person name="Chao H."/>
            <person name="Chevignon G."/>
            <person name="Christen J.M."/>
            <person name="Clarke D.F."/>
            <person name="Dittmer N.T."/>
            <person name="Ferguson L.C.F."/>
            <person name="Garavelou S."/>
            <person name="Gordon K.H.J."/>
            <person name="Gunaratna R.T."/>
            <person name="Han Y."/>
            <person name="Hauser F."/>
            <person name="He Y."/>
            <person name="Heidel-Fischer H."/>
            <person name="Hirsh A."/>
            <person name="Hu Y."/>
            <person name="Jiang H."/>
            <person name="Kalra D."/>
            <person name="Klinner C."/>
            <person name="Konig C."/>
            <person name="Kovar C."/>
            <person name="Kroll A.R."/>
            <person name="Kuwar S.S."/>
            <person name="Lee S.L."/>
            <person name="Lehman R."/>
            <person name="Li K."/>
            <person name="Li Z."/>
            <person name="Liang H."/>
            <person name="Lovelace S."/>
            <person name="Lu Z."/>
            <person name="Mansfield J.H."/>
            <person name="McCulloch K.J."/>
            <person name="Mathew T."/>
            <person name="Morton B."/>
            <person name="Muzny D.M."/>
            <person name="Neunemann D."/>
            <person name="Ongeri F."/>
            <person name="Pauchet Y."/>
            <person name="Pu L.L."/>
            <person name="Pyrousis I."/>
            <person name="Rao X.J."/>
            <person name="Redding A."/>
            <person name="Roesel C."/>
            <person name="Sanchez-Gracia A."/>
            <person name="Schaack S."/>
            <person name="Shukla A."/>
            <person name="Tetreau G."/>
            <person name="Wang Y."/>
            <person name="Xiong G.H."/>
            <person name="Traut W."/>
            <person name="Walsh T.K."/>
            <person name="Worley K.C."/>
            <person name="Wu D."/>
            <person name="Wu W."/>
            <person name="Wu Y.Q."/>
            <person name="Zhang X."/>
            <person name="Zou Z."/>
            <person name="Zucker H."/>
            <person name="Briscoe A.D."/>
            <person name="Burmester T."/>
            <person name="Clem R.J."/>
            <person name="Feyereisen R."/>
            <person name="Grimmelikhuijzen C.J.P."/>
            <person name="Hamodrakas S.J."/>
            <person name="Hansson B.S."/>
            <person name="Huguet E."/>
            <person name="Jermiin L.S."/>
            <person name="Lan Q."/>
            <person name="Lehman H.K."/>
            <person name="Lorenzen M."/>
            <person name="Merzendorfer H."/>
            <person name="Michalopoulos I."/>
            <person name="Morton D.B."/>
            <person name="Muthukrishnan S."/>
            <person name="Oakeshott J.G."/>
            <person name="Palmer W."/>
            <person name="Park Y."/>
            <person name="Passarelli A.L."/>
            <person name="Rozas J."/>
            <person name="Schwartz L.M."/>
            <person name="Smith W."/>
            <person name="Southgate A."/>
            <person name="Vilcinskas A."/>
            <person name="Vogt R."/>
            <person name="Wang P."/>
            <person name="Werren J."/>
            <person name="Yu X.Q."/>
            <person name="Zhou J.J."/>
            <person name="Brown S.J."/>
            <person name="Scherer S.E."/>
            <person name="Richards S."/>
            <person name="Blissard G.W."/>
        </authorList>
    </citation>
    <scope>NUCLEOTIDE SEQUENCE</scope>
</reference>
<evidence type="ECO:0000256" key="1">
    <source>
        <dbReference type="ARBA" id="ARBA00004430"/>
    </source>
</evidence>
<reference evidence="16" key="2">
    <citation type="submission" date="2020-12" db="EMBL/GenBank/DDBJ databases">
        <authorList>
            <person name="Kanost M."/>
        </authorList>
    </citation>
    <scope>NUCLEOTIDE SEQUENCE</scope>
</reference>
<dbReference type="GO" id="GO:0005524">
    <property type="term" value="F:ATP binding"/>
    <property type="evidence" value="ECO:0007669"/>
    <property type="project" value="UniProtKB-KW"/>
</dbReference>
<evidence type="ECO:0000256" key="13">
    <source>
        <dbReference type="ARBA" id="ARBA00023273"/>
    </source>
</evidence>
<evidence type="ECO:0000313" key="17">
    <source>
        <dbReference type="Proteomes" id="UP000791440"/>
    </source>
</evidence>
<keyword evidence="8" id="KW-0243">Dynein</keyword>
<dbReference type="GO" id="GO:0051959">
    <property type="term" value="F:dynein light intermediate chain binding"/>
    <property type="evidence" value="ECO:0007669"/>
    <property type="project" value="InterPro"/>
</dbReference>
<keyword evidence="4" id="KW-0493">Microtubule</keyword>